<proteinExistence type="predicted"/>
<gene>
    <name evidence="2" type="ORF">M513_12571</name>
    <name evidence="3" type="ORF">M514_12571</name>
</gene>
<organism evidence="2 4">
    <name type="scientific">Trichuris suis</name>
    <name type="common">pig whipworm</name>
    <dbReference type="NCBI Taxonomy" id="68888"/>
    <lineage>
        <taxon>Eukaryota</taxon>
        <taxon>Metazoa</taxon>
        <taxon>Ecdysozoa</taxon>
        <taxon>Nematoda</taxon>
        <taxon>Enoplea</taxon>
        <taxon>Dorylaimia</taxon>
        <taxon>Trichinellida</taxon>
        <taxon>Trichuridae</taxon>
        <taxon>Trichuris</taxon>
    </lineage>
</organism>
<dbReference type="Proteomes" id="UP000030764">
    <property type="component" value="Unassembled WGS sequence"/>
</dbReference>
<dbReference type="Proteomes" id="UP000030758">
    <property type="component" value="Unassembled WGS sequence"/>
</dbReference>
<protein>
    <submittedName>
        <fullName evidence="2">Uncharacterized protein</fullName>
    </submittedName>
</protein>
<evidence type="ECO:0000256" key="1">
    <source>
        <dbReference type="SAM" id="MobiDB-lite"/>
    </source>
</evidence>
<dbReference type="EMBL" id="KL367545">
    <property type="protein sequence ID" value="KFD65076.1"/>
    <property type="molecule type" value="Genomic_DNA"/>
</dbReference>
<sequence length="78" mass="8805">MRWLGPYRFLAGLPSVMYRIQHVKKCMDVQIVPSDKLKSLPPARPSTDEGKSQEANGASPKVSVRTPDYKQHHSICQL</sequence>
<evidence type="ECO:0000313" key="4">
    <source>
        <dbReference type="Proteomes" id="UP000030764"/>
    </source>
</evidence>
<accession>A0A085LNK7</accession>
<feature type="region of interest" description="Disordered" evidence="1">
    <location>
        <begin position="34"/>
        <end position="78"/>
    </location>
</feature>
<dbReference type="EMBL" id="KL363364">
    <property type="protein sequence ID" value="KFD46553.1"/>
    <property type="molecule type" value="Genomic_DNA"/>
</dbReference>
<dbReference type="AlphaFoldDB" id="A0A085LNK7"/>
<keyword evidence="4" id="KW-1185">Reference proteome</keyword>
<name>A0A085LNK7_9BILA</name>
<reference evidence="2 4" key="1">
    <citation type="journal article" date="2014" name="Nat. Genet.">
        <title>Genome and transcriptome of the porcine whipworm Trichuris suis.</title>
        <authorList>
            <person name="Jex A.R."/>
            <person name="Nejsum P."/>
            <person name="Schwarz E.M."/>
            <person name="Hu L."/>
            <person name="Young N.D."/>
            <person name="Hall R.S."/>
            <person name="Korhonen P.K."/>
            <person name="Liao S."/>
            <person name="Thamsborg S."/>
            <person name="Xia J."/>
            <person name="Xu P."/>
            <person name="Wang S."/>
            <person name="Scheerlinck J.P."/>
            <person name="Hofmann A."/>
            <person name="Sternberg P.W."/>
            <person name="Wang J."/>
            <person name="Gasser R.B."/>
        </authorList>
    </citation>
    <scope>NUCLEOTIDE SEQUENCE [LARGE SCALE GENOMIC DNA]</scope>
    <source>
        <strain evidence="3">DCEP-RM93F</strain>
        <strain evidence="2">DCEP-RM93M</strain>
    </source>
</reference>
<evidence type="ECO:0000313" key="2">
    <source>
        <dbReference type="EMBL" id="KFD46553.1"/>
    </source>
</evidence>
<evidence type="ECO:0000313" key="3">
    <source>
        <dbReference type="EMBL" id="KFD65076.1"/>
    </source>
</evidence>